<sequence length="515" mass="55279">MHFRRPIQNVLVEEQLVERSEPVLDYETATSVQLPSRTSPTDHQLTLQRRPQHKPQTSQHRISERAPRLHEAPSSYSNMSTSRNALSSISKIPLSTAISTAPTSPSTQNSITVSQESEHPLRKWSSLLVLIFFTTSTSIVSQRSRSGVAGERYSIATSVFLSELLKLVVGFALAVLTRDVPSSRTDSASLPLFSEKADDSTADDQVDSPVSSTRASDEPTSILIKVRQAFKDIYCPSAWMMGIPALVYVLQNMLQLAANSYLSSVAYQALSQLKLVTAAFISVFLFGKTLSMRQWLCLPVLLTGVFFLTQKLPSHQSVEDAASLLRASEPNADSPFSHRHAGASTASTSKLMAQALLLASEHASAQLAIGTLCVLLACVCGGFAGVFIETKLKSSMSVALSVRNAQLASFALVTAGAAVLTEAMSNGQWAPLANFSMLAWITVLLRGASGYVVSATLRYADTIMKGFATSVAIITTIALESVLAASLPSLSQLVGSALVMTSTYNYVRSGSTSKS</sequence>
<feature type="transmembrane region" description="Helical" evidence="6">
    <location>
        <begin position="466"/>
        <end position="484"/>
    </location>
</feature>
<evidence type="ECO:0000256" key="6">
    <source>
        <dbReference type="SAM" id="Phobius"/>
    </source>
</evidence>
<comment type="subcellular location">
    <subcellularLocation>
        <location evidence="1">Membrane</location>
        <topology evidence="1">Multi-pass membrane protein</topology>
    </subcellularLocation>
</comment>
<dbReference type="PANTHER" id="PTHR10231">
    <property type="entry name" value="NUCLEOTIDE-SUGAR TRANSMEMBRANE TRANSPORTER"/>
    <property type="match status" value="1"/>
</dbReference>
<dbReference type="InterPro" id="IPR037185">
    <property type="entry name" value="EmrE-like"/>
</dbReference>
<evidence type="ECO:0000256" key="3">
    <source>
        <dbReference type="ARBA" id="ARBA00022989"/>
    </source>
</evidence>
<protein>
    <submittedName>
        <fullName evidence="7">Related to UDP N-acetylglucosamine transporter</fullName>
    </submittedName>
</protein>
<feature type="transmembrane region" description="Helical" evidence="6">
    <location>
        <begin position="400"/>
        <end position="420"/>
    </location>
</feature>
<feature type="compositionally biased region" description="Polar residues" evidence="5">
    <location>
        <begin position="28"/>
        <end position="60"/>
    </location>
</feature>
<keyword evidence="2 6" id="KW-0812">Transmembrane</keyword>
<keyword evidence="4 6" id="KW-0472">Membrane</keyword>
<reference evidence="7" key="1">
    <citation type="journal article" date="2014" name="Genome Biol. Evol.">
        <title>Gene Loss Rather Than Gene Gain Is Associated with a Host Jump from Monocots to Dicots in the Smut Fungus Melanopsichium pennsylvanicum.</title>
        <authorList>
            <person name="Sharma R."/>
            <person name="Mishra B."/>
            <person name="Runge F."/>
            <person name="Thines M."/>
        </authorList>
    </citation>
    <scope>NUCLEOTIDE SEQUENCE</scope>
    <source>
        <strain evidence="7">4</strain>
    </source>
</reference>
<feature type="transmembrane region" description="Helical" evidence="6">
    <location>
        <begin position="367"/>
        <end position="388"/>
    </location>
</feature>
<feature type="transmembrane region" description="Helical" evidence="6">
    <location>
        <begin position="233"/>
        <end position="254"/>
    </location>
</feature>
<feature type="transmembrane region" description="Helical" evidence="6">
    <location>
        <begin position="432"/>
        <end position="454"/>
    </location>
</feature>
<dbReference type="GO" id="GO:0000139">
    <property type="term" value="C:Golgi membrane"/>
    <property type="evidence" value="ECO:0007669"/>
    <property type="project" value="InterPro"/>
</dbReference>
<keyword evidence="3 6" id="KW-1133">Transmembrane helix</keyword>
<accession>A0A077RDB5</accession>
<dbReference type="Pfam" id="PF04142">
    <property type="entry name" value="Nuc_sug_transp"/>
    <property type="match status" value="1"/>
</dbReference>
<dbReference type="AlphaFoldDB" id="A0A077RDB5"/>
<feature type="transmembrane region" description="Helical" evidence="6">
    <location>
        <begin position="295"/>
        <end position="312"/>
    </location>
</feature>
<dbReference type="InterPro" id="IPR007271">
    <property type="entry name" value="Nuc_sug_transpt"/>
</dbReference>
<name>A0A077RDB5_9BASI</name>
<dbReference type="SUPFAM" id="SSF103481">
    <property type="entry name" value="Multidrug resistance efflux transporter EmrE"/>
    <property type="match status" value="1"/>
</dbReference>
<proteinExistence type="predicted"/>
<dbReference type="EMBL" id="HG529663">
    <property type="protein sequence ID" value="CDI55729.1"/>
    <property type="molecule type" value="Genomic_DNA"/>
</dbReference>
<evidence type="ECO:0000256" key="2">
    <source>
        <dbReference type="ARBA" id="ARBA00022692"/>
    </source>
</evidence>
<evidence type="ECO:0000256" key="1">
    <source>
        <dbReference type="ARBA" id="ARBA00004141"/>
    </source>
</evidence>
<feature type="compositionally biased region" description="Basic and acidic residues" evidence="5">
    <location>
        <begin position="61"/>
        <end position="71"/>
    </location>
</feature>
<evidence type="ECO:0000313" key="7">
    <source>
        <dbReference type="EMBL" id="CDI55729.1"/>
    </source>
</evidence>
<dbReference type="GO" id="GO:0015165">
    <property type="term" value="F:pyrimidine nucleotide-sugar transmembrane transporter activity"/>
    <property type="evidence" value="ECO:0007669"/>
    <property type="project" value="InterPro"/>
</dbReference>
<evidence type="ECO:0000256" key="5">
    <source>
        <dbReference type="SAM" id="MobiDB-lite"/>
    </source>
</evidence>
<feature type="region of interest" description="Disordered" evidence="5">
    <location>
        <begin position="28"/>
        <end position="82"/>
    </location>
</feature>
<organism evidence="7">
    <name type="scientific">Melanopsichium pennsylvanicum 4</name>
    <dbReference type="NCBI Taxonomy" id="1398559"/>
    <lineage>
        <taxon>Eukaryota</taxon>
        <taxon>Fungi</taxon>
        <taxon>Dikarya</taxon>
        <taxon>Basidiomycota</taxon>
        <taxon>Ustilaginomycotina</taxon>
        <taxon>Ustilaginomycetes</taxon>
        <taxon>Ustilaginales</taxon>
        <taxon>Ustilaginaceae</taxon>
        <taxon>Melanopsichium</taxon>
    </lineage>
</organism>
<evidence type="ECO:0000256" key="4">
    <source>
        <dbReference type="ARBA" id="ARBA00023136"/>
    </source>
</evidence>
<dbReference type="Gene3D" id="1.10.3730.20">
    <property type="match status" value="1"/>
</dbReference>
<feature type="transmembrane region" description="Helical" evidence="6">
    <location>
        <begin position="266"/>
        <end position="286"/>
    </location>
</feature>